<protein>
    <submittedName>
        <fullName evidence="1">Uncharacterized protein</fullName>
    </submittedName>
</protein>
<dbReference type="EMBL" id="ML986513">
    <property type="protein sequence ID" value="KAF2273110.1"/>
    <property type="molecule type" value="Genomic_DNA"/>
</dbReference>
<dbReference type="AlphaFoldDB" id="A0A6A6J963"/>
<accession>A0A6A6J963</accession>
<dbReference type="Proteomes" id="UP000800097">
    <property type="component" value="Unassembled WGS sequence"/>
</dbReference>
<name>A0A6A6J963_WESOR</name>
<evidence type="ECO:0000313" key="1">
    <source>
        <dbReference type="EMBL" id="KAF2273110.1"/>
    </source>
</evidence>
<organism evidence="1 2">
    <name type="scientific">Westerdykella ornata</name>
    <dbReference type="NCBI Taxonomy" id="318751"/>
    <lineage>
        <taxon>Eukaryota</taxon>
        <taxon>Fungi</taxon>
        <taxon>Dikarya</taxon>
        <taxon>Ascomycota</taxon>
        <taxon>Pezizomycotina</taxon>
        <taxon>Dothideomycetes</taxon>
        <taxon>Pleosporomycetidae</taxon>
        <taxon>Pleosporales</taxon>
        <taxon>Sporormiaceae</taxon>
        <taxon>Westerdykella</taxon>
    </lineage>
</organism>
<evidence type="ECO:0000313" key="2">
    <source>
        <dbReference type="Proteomes" id="UP000800097"/>
    </source>
</evidence>
<reference evidence="1" key="1">
    <citation type="journal article" date="2020" name="Stud. Mycol.">
        <title>101 Dothideomycetes genomes: a test case for predicting lifestyles and emergence of pathogens.</title>
        <authorList>
            <person name="Haridas S."/>
            <person name="Albert R."/>
            <person name="Binder M."/>
            <person name="Bloem J."/>
            <person name="Labutti K."/>
            <person name="Salamov A."/>
            <person name="Andreopoulos B."/>
            <person name="Baker S."/>
            <person name="Barry K."/>
            <person name="Bills G."/>
            <person name="Bluhm B."/>
            <person name="Cannon C."/>
            <person name="Castanera R."/>
            <person name="Culley D."/>
            <person name="Daum C."/>
            <person name="Ezra D."/>
            <person name="Gonzalez J."/>
            <person name="Henrissat B."/>
            <person name="Kuo A."/>
            <person name="Liang C."/>
            <person name="Lipzen A."/>
            <person name="Lutzoni F."/>
            <person name="Magnuson J."/>
            <person name="Mondo S."/>
            <person name="Nolan M."/>
            <person name="Ohm R."/>
            <person name="Pangilinan J."/>
            <person name="Park H.-J."/>
            <person name="Ramirez L."/>
            <person name="Alfaro M."/>
            <person name="Sun H."/>
            <person name="Tritt A."/>
            <person name="Yoshinaga Y."/>
            <person name="Zwiers L.-H."/>
            <person name="Turgeon B."/>
            <person name="Goodwin S."/>
            <person name="Spatafora J."/>
            <person name="Crous P."/>
            <person name="Grigoriev I."/>
        </authorList>
    </citation>
    <scope>NUCLEOTIDE SEQUENCE</scope>
    <source>
        <strain evidence="1">CBS 379.55</strain>
    </source>
</reference>
<sequence>MASSSPESLVSSVIAHFGRLIPVIVLCITVHSELSGRAVCQVVCFPREVESSDCEGGAGGRIGVKGRVRYFGGLN</sequence>
<proteinExistence type="predicted"/>
<keyword evidence="2" id="KW-1185">Reference proteome</keyword>
<dbReference type="RefSeq" id="XP_033650649.1">
    <property type="nucleotide sequence ID" value="XM_033802470.1"/>
</dbReference>
<dbReference type="GeneID" id="54555645"/>
<gene>
    <name evidence="1" type="ORF">EI97DRAFT_496210</name>
</gene>